<feature type="domain" description="Proline dehydrogenase" evidence="6">
    <location>
        <begin position="139"/>
        <end position="473"/>
    </location>
</feature>
<evidence type="ECO:0000256" key="3">
    <source>
        <dbReference type="ARBA" id="ARBA00023002"/>
    </source>
</evidence>
<dbReference type="PANTHER" id="PTHR13914:SF0">
    <property type="entry name" value="PROLINE DEHYDROGENASE 1, MITOCHONDRIAL"/>
    <property type="match status" value="1"/>
</dbReference>
<dbReference type="GO" id="GO:0005739">
    <property type="term" value="C:mitochondrion"/>
    <property type="evidence" value="ECO:0007669"/>
    <property type="project" value="TreeGrafter"/>
</dbReference>
<dbReference type="EMBL" id="JAVXUO010001249">
    <property type="protein sequence ID" value="KAK2984297.1"/>
    <property type="molecule type" value="Genomic_DNA"/>
</dbReference>
<dbReference type="InterPro" id="IPR015659">
    <property type="entry name" value="Proline_oxidase"/>
</dbReference>
<dbReference type="AlphaFoldDB" id="A0AA88RBP9"/>
<evidence type="ECO:0000256" key="1">
    <source>
        <dbReference type="ARBA" id="ARBA00005869"/>
    </source>
</evidence>
<evidence type="ECO:0000313" key="8">
    <source>
        <dbReference type="Proteomes" id="UP001187471"/>
    </source>
</evidence>
<dbReference type="InterPro" id="IPR002872">
    <property type="entry name" value="Proline_DH_dom"/>
</dbReference>
<dbReference type="GO" id="GO:0004657">
    <property type="term" value="F:proline dehydrogenase activity"/>
    <property type="evidence" value="ECO:0007669"/>
    <property type="project" value="UniProtKB-EC"/>
</dbReference>
<keyword evidence="4 5" id="KW-0642">Proline metabolism</keyword>
<comment type="similarity">
    <text evidence="1 5">Belongs to the proline oxidase family.</text>
</comment>
<name>A0AA88RBP9_9ASTE</name>
<organism evidence="7 8">
    <name type="scientific">Escallonia rubra</name>
    <dbReference type="NCBI Taxonomy" id="112253"/>
    <lineage>
        <taxon>Eukaryota</taxon>
        <taxon>Viridiplantae</taxon>
        <taxon>Streptophyta</taxon>
        <taxon>Embryophyta</taxon>
        <taxon>Tracheophyta</taxon>
        <taxon>Spermatophyta</taxon>
        <taxon>Magnoliopsida</taxon>
        <taxon>eudicotyledons</taxon>
        <taxon>Gunneridae</taxon>
        <taxon>Pentapetalae</taxon>
        <taxon>asterids</taxon>
        <taxon>campanulids</taxon>
        <taxon>Escalloniales</taxon>
        <taxon>Escalloniaceae</taxon>
        <taxon>Escallonia</taxon>
    </lineage>
</organism>
<gene>
    <name evidence="7" type="ORF">RJ640_026520</name>
</gene>
<dbReference type="Proteomes" id="UP001187471">
    <property type="component" value="Unassembled WGS sequence"/>
</dbReference>
<dbReference type="Gene3D" id="3.20.20.220">
    <property type="match status" value="1"/>
</dbReference>
<accession>A0AA88RBP9</accession>
<keyword evidence="5" id="KW-0274">FAD</keyword>
<protein>
    <recommendedName>
        <fullName evidence="2 5">Proline dehydrogenase</fullName>
        <ecNumber evidence="2 5">1.5.5.2</ecNumber>
    </recommendedName>
</protein>
<comment type="caution">
    <text evidence="7">The sequence shown here is derived from an EMBL/GenBank/DDBJ whole genome shotgun (WGS) entry which is preliminary data.</text>
</comment>
<dbReference type="EC" id="1.5.5.2" evidence="2 5"/>
<keyword evidence="5" id="KW-0285">Flavoprotein</keyword>
<dbReference type="GO" id="GO:0071949">
    <property type="term" value="F:FAD binding"/>
    <property type="evidence" value="ECO:0007669"/>
    <property type="project" value="TreeGrafter"/>
</dbReference>
<proteinExistence type="inferred from homology"/>
<comment type="cofactor">
    <cofactor evidence="5">
        <name>FAD</name>
        <dbReference type="ChEBI" id="CHEBI:57692"/>
    </cofactor>
</comment>
<evidence type="ECO:0000256" key="2">
    <source>
        <dbReference type="ARBA" id="ARBA00012695"/>
    </source>
</evidence>
<dbReference type="SUPFAM" id="SSF51730">
    <property type="entry name" value="FAD-linked oxidoreductase"/>
    <property type="match status" value="1"/>
</dbReference>
<evidence type="ECO:0000256" key="4">
    <source>
        <dbReference type="ARBA" id="ARBA00023062"/>
    </source>
</evidence>
<keyword evidence="8" id="KW-1185">Reference proteome</keyword>
<evidence type="ECO:0000256" key="5">
    <source>
        <dbReference type="RuleBase" id="RU364054"/>
    </source>
</evidence>
<reference evidence="7" key="1">
    <citation type="submission" date="2022-12" db="EMBL/GenBank/DDBJ databases">
        <title>Draft genome assemblies for two species of Escallonia (Escalloniales).</title>
        <authorList>
            <person name="Chanderbali A."/>
            <person name="Dervinis C."/>
            <person name="Anghel I."/>
            <person name="Soltis D."/>
            <person name="Soltis P."/>
            <person name="Zapata F."/>
        </authorList>
    </citation>
    <scope>NUCLEOTIDE SEQUENCE</scope>
    <source>
        <strain evidence="7">UCBG92.1500</strain>
        <tissue evidence="7">Leaf</tissue>
    </source>
</reference>
<evidence type="ECO:0000313" key="7">
    <source>
        <dbReference type="EMBL" id="KAK2984297.1"/>
    </source>
</evidence>
<keyword evidence="3 5" id="KW-0560">Oxidoreductase</keyword>
<comment type="catalytic activity">
    <reaction evidence="5">
        <text>L-proline + a quinone = (S)-1-pyrroline-5-carboxylate + a quinol + H(+)</text>
        <dbReference type="Rhea" id="RHEA:23784"/>
        <dbReference type="ChEBI" id="CHEBI:15378"/>
        <dbReference type="ChEBI" id="CHEBI:17388"/>
        <dbReference type="ChEBI" id="CHEBI:24646"/>
        <dbReference type="ChEBI" id="CHEBI:60039"/>
        <dbReference type="ChEBI" id="CHEBI:132124"/>
        <dbReference type="EC" id="1.5.5.2"/>
    </reaction>
</comment>
<dbReference type="InterPro" id="IPR029041">
    <property type="entry name" value="FAD-linked_oxidoreductase-like"/>
</dbReference>
<comment type="function">
    <text evidence="5">Converts proline to delta-1-pyrroline-5-carboxylate.</text>
</comment>
<dbReference type="GO" id="GO:0010133">
    <property type="term" value="P:L-proline catabolic process to L-glutamate"/>
    <property type="evidence" value="ECO:0007669"/>
    <property type="project" value="TreeGrafter"/>
</dbReference>
<evidence type="ECO:0000259" key="6">
    <source>
        <dbReference type="Pfam" id="PF01619"/>
    </source>
</evidence>
<sequence>MAMTIHGATPKLLKNLRHLVRPLNSAPPSIAAVVSPLNIVEKTHPNATGPPPAAAAADTSVLDFDDVKGLFGPVSTAKLISSSVILHMAAMGPVVDMGTWVMNSRVMETPVLREAVLGVVKSTIYEHFCAGSDTEEAGQTVRRLWDVGLRAMLDYGLEHANDNVSCDRNSEEFIRTVESTQSLPPSSVSFVVAKVTAICPIDLLRRVSDLLRWEYKEHSFHLPWKLDTLPIFSDSSPFYHTPNKPDPLTPQEERDLELAHQRLVKISEKCLEHNVLLVIDAEDTSLQPAIDYFTYSAAIMFNKYEHPIVFGTIQLYLKDAKERLLLAKRAADKLGLPMGFKLVRGAYIRSERQVAASLGVESPVHDSIQQTHACYNECASFMLEEVSSGRGSVVLATHNIESGKLAAAKARDLGIRKETQKLQFAQLYGMSEALSFGLKNAGFEVSKYLPFGPVEQIIPYLLRRAEENKGLLSASSFDRQLMRKELKRRLKATII</sequence>
<dbReference type="PANTHER" id="PTHR13914">
    <property type="entry name" value="PROLINE OXIDASE"/>
    <property type="match status" value="1"/>
</dbReference>
<dbReference type="Pfam" id="PF01619">
    <property type="entry name" value="Pro_dh"/>
    <property type="match status" value="1"/>
</dbReference>